<feature type="compositionally biased region" description="Polar residues" evidence="10">
    <location>
        <begin position="664"/>
        <end position="682"/>
    </location>
</feature>
<keyword evidence="3" id="KW-0147">Chitin-binding</keyword>
<dbReference type="InterPro" id="IPR017853">
    <property type="entry name" value="GH"/>
</dbReference>
<accession>V2Y0B7</accession>
<evidence type="ECO:0000256" key="11">
    <source>
        <dbReference type="SAM" id="SignalP"/>
    </source>
</evidence>
<evidence type="ECO:0000256" key="2">
    <source>
        <dbReference type="ARBA" id="ARBA00012729"/>
    </source>
</evidence>
<dbReference type="EMBL" id="AWSO01000004">
    <property type="protein sequence ID" value="ESK98190.1"/>
    <property type="molecule type" value="Genomic_DNA"/>
</dbReference>
<dbReference type="PROSITE" id="PS01095">
    <property type="entry name" value="GH18_1"/>
    <property type="match status" value="1"/>
</dbReference>
<evidence type="ECO:0000256" key="8">
    <source>
        <dbReference type="ARBA" id="ARBA00023326"/>
    </source>
</evidence>
<dbReference type="EC" id="3.2.1.14" evidence="2"/>
<evidence type="ECO:0000256" key="1">
    <source>
        <dbReference type="ARBA" id="ARBA00000822"/>
    </source>
</evidence>
<evidence type="ECO:0000256" key="4">
    <source>
        <dbReference type="ARBA" id="ARBA00022801"/>
    </source>
</evidence>
<keyword evidence="4 9" id="KW-0378">Hydrolase</keyword>
<sequence length="788" mass="84604">MWSKSGILPIFSLACIAGVSAKAFDNSRYDNIAVYWGQNSYGTTHTDKANFQKMLSFYCKDDAIDIFPVAFLDIFFGPGGVPLLNLASIRLLISCNLLDSSTFPGTNMPRCDKLAGDIKACQAKGKIVTLSLGGATGAVGFSSNDQAIGFAKQIWDMFLGGQSDIRPFGDAVLDGIDLDIEGGTSAHYATFVNTIRSYAKGANKKYYVTAAPQCVFPDAALGEVLNSAEFNAIYVQFYNNPCGLTHFSDATNWNFGLWDGWARSTSTNKDVKVYIGVPAATSAAGSGYVNSDTLKLIAVQMRKSFPSFGGTHRKHMQMTATILPSRMPLSLPEAPVSRTLFVQRHFGLPVRLILLAAKCRMEDTFGRRSGMLPHNRRISSTANGVRSVLAVAKTSQMILRRILRLLPRLLPLQPGPLPRPPLLNRHQLAVLVLQHGRKQQFTQLAAKLFTTRTSGLRNGGLNETSLEMVNGVFGRIMAPTPTNGVCSGVADWLEGAIYQPGMKVVYKKHLWSAKWRIQGDQWGPWKDEGACSSVVGDSDEHEGVFRIQPAALDAIVPVFHSTRSDSLTTHIAMDKFMNLAKQGLDAYNESQSNVSKTGGAEYNTGHHQQGYSSGPTFNDDEVIRNASHHGGGSGDSSLFKSALSFLSDRKDDHQRPIDEESVTRAHQQAYQENRTSGMDASSLGSAAAMQVLKQFIGGSGSGSSNSHGSSGGGSQTQLISMAMAEAAKLFDKSGGSAQGNKQDAVNGAAMTIMKLLVQSKFSGGAQTTGGPDSGGLSGLLSLASKFAK</sequence>
<dbReference type="CDD" id="cd02877">
    <property type="entry name" value="GH18_hevamine_XipI_class_III"/>
    <property type="match status" value="1"/>
</dbReference>
<dbReference type="Gene3D" id="3.20.20.80">
    <property type="entry name" value="Glycosidases"/>
    <property type="match status" value="1"/>
</dbReference>
<dbReference type="InterPro" id="IPR045321">
    <property type="entry name" value="Cts1-like"/>
</dbReference>
<feature type="domain" description="GH18" evidence="12">
    <location>
        <begin position="30"/>
        <end position="329"/>
    </location>
</feature>
<dbReference type="Pfam" id="PF24845">
    <property type="entry name" value="DUF7721"/>
    <property type="match status" value="1"/>
</dbReference>
<evidence type="ECO:0000256" key="9">
    <source>
        <dbReference type="RuleBase" id="RU000489"/>
    </source>
</evidence>
<dbReference type="SUPFAM" id="SSF51445">
    <property type="entry name" value="(Trans)glycosidases"/>
    <property type="match status" value="1"/>
</dbReference>
<evidence type="ECO:0000256" key="5">
    <source>
        <dbReference type="ARBA" id="ARBA00023024"/>
    </source>
</evidence>
<keyword evidence="14" id="KW-1185">Reference proteome</keyword>
<keyword evidence="6" id="KW-0119">Carbohydrate metabolism</keyword>
<dbReference type="AlphaFoldDB" id="V2Y0B7"/>
<dbReference type="PROSITE" id="PS51257">
    <property type="entry name" value="PROKAR_LIPOPROTEIN"/>
    <property type="match status" value="1"/>
</dbReference>
<evidence type="ECO:0000256" key="10">
    <source>
        <dbReference type="SAM" id="MobiDB-lite"/>
    </source>
</evidence>
<keyword evidence="11" id="KW-0732">Signal</keyword>
<dbReference type="KEGG" id="mrr:Moror_307"/>
<dbReference type="SUPFAM" id="SSF51055">
    <property type="entry name" value="Carbohydrate binding domain"/>
    <property type="match status" value="1"/>
</dbReference>
<dbReference type="InterPro" id="IPR001579">
    <property type="entry name" value="Glyco_hydro_18_chit_AS"/>
</dbReference>
<dbReference type="Gene3D" id="2.10.10.20">
    <property type="entry name" value="Carbohydrate-binding module superfamily 5/12"/>
    <property type="match status" value="1"/>
</dbReference>
<dbReference type="GO" id="GO:0000272">
    <property type="term" value="P:polysaccharide catabolic process"/>
    <property type="evidence" value="ECO:0007669"/>
    <property type="project" value="UniProtKB-KW"/>
</dbReference>
<dbReference type="PANTHER" id="PTHR45708:SF49">
    <property type="entry name" value="ENDOCHITINASE"/>
    <property type="match status" value="1"/>
</dbReference>
<dbReference type="OrthoDB" id="6020543at2759"/>
<feature type="region of interest" description="Disordered" evidence="10">
    <location>
        <begin position="590"/>
        <end position="636"/>
    </location>
</feature>
<protein>
    <recommendedName>
        <fullName evidence="2">chitinase</fullName>
        <ecNumber evidence="2">3.2.1.14</ecNumber>
    </recommendedName>
</protein>
<evidence type="ECO:0000313" key="13">
    <source>
        <dbReference type="EMBL" id="ESK98190.1"/>
    </source>
</evidence>
<feature type="chain" id="PRO_5004712089" description="chitinase" evidence="11">
    <location>
        <begin position="22"/>
        <end position="788"/>
    </location>
</feature>
<dbReference type="InterPro" id="IPR001223">
    <property type="entry name" value="Glyco_hydro18_cat"/>
</dbReference>
<dbReference type="InterPro" id="IPR036573">
    <property type="entry name" value="CBM_sf_5/12"/>
</dbReference>
<dbReference type="GO" id="GO:0006032">
    <property type="term" value="P:chitin catabolic process"/>
    <property type="evidence" value="ECO:0007669"/>
    <property type="project" value="UniProtKB-KW"/>
</dbReference>
<evidence type="ECO:0000313" key="14">
    <source>
        <dbReference type="Proteomes" id="UP000017559"/>
    </source>
</evidence>
<dbReference type="Proteomes" id="UP000017559">
    <property type="component" value="Unassembled WGS sequence"/>
</dbReference>
<reference evidence="13 14" key="1">
    <citation type="journal article" date="2014" name="BMC Genomics">
        <title>Genome and secretome analysis of the hemibiotrophic fungal pathogen, Moniliophthora roreri, which causes frosty pod rot disease of cacao: mechanisms of the biotrophic and necrotrophic phases.</title>
        <authorList>
            <person name="Meinhardt L.W."/>
            <person name="Costa G.G.L."/>
            <person name="Thomazella D.P.T."/>
            <person name="Teixeira P.J.P.L."/>
            <person name="Carazzolle M.F."/>
            <person name="Schuster S.C."/>
            <person name="Carlson J.E."/>
            <person name="Guiltinan M.J."/>
            <person name="Mieczkowski P."/>
            <person name="Farmer A."/>
            <person name="Ramaraj T."/>
            <person name="Crozier J."/>
            <person name="Davis R.E."/>
            <person name="Shao J."/>
            <person name="Melnick R.L."/>
            <person name="Pereira G.A.G."/>
            <person name="Bailey B.A."/>
        </authorList>
    </citation>
    <scope>NUCLEOTIDE SEQUENCE [LARGE SCALE GENOMIC DNA]</scope>
    <source>
        <strain evidence="13 14">MCA 2997</strain>
    </source>
</reference>
<dbReference type="PANTHER" id="PTHR45708">
    <property type="entry name" value="ENDOCHITINASE"/>
    <property type="match status" value="1"/>
</dbReference>
<dbReference type="HOGENOM" id="CLU_356043_0_0_1"/>
<comment type="caution">
    <text evidence="13">The sequence shown here is derived from an EMBL/GenBank/DDBJ whole genome shotgun (WGS) entry which is preliminary data.</text>
</comment>
<dbReference type="CDD" id="cd12215">
    <property type="entry name" value="ChiC_BD"/>
    <property type="match status" value="1"/>
</dbReference>
<dbReference type="GO" id="GO:0008843">
    <property type="term" value="F:endochitinase activity"/>
    <property type="evidence" value="ECO:0007669"/>
    <property type="project" value="UniProtKB-EC"/>
</dbReference>
<evidence type="ECO:0000259" key="12">
    <source>
        <dbReference type="PROSITE" id="PS51910"/>
    </source>
</evidence>
<feature type="region of interest" description="Disordered" evidence="10">
    <location>
        <begin position="649"/>
        <end position="682"/>
    </location>
</feature>
<feature type="compositionally biased region" description="Basic and acidic residues" evidence="10">
    <location>
        <begin position="649"/>
        <end position="663"/>
    </location>
</feature>
<keyword evidence="8" id="KW-0624">Polysaccharide degradation</keyword>
<feature type="signal peptide" evidence="11">
    <location>
        <begin position="1"/>
        <end position="21"/>
    </location>
</feature>
<evidence type="ECO:0000256" key="3">
    <source>
        <dbReference type="ARBA" id="ARBA00022669"/>
    </source>
</evidence>
<gene>
    <name evidence="13" type="ORF">Moror_307</name>
</gene>
<organism evidence="13 14">
    <name type="scientific">Moniliophthora roreri (strain MCA 2997)</name>
    <name type="common">Cocoa frosty pod rot fungus</name>
    <name type="synonym">Crinipellis roreri</name>
    <dbReference type="NCBI Taxonomy" id="1381753"/>
    <lineage>
        <taxon>Eukaryota</taxon>
        <taxon>Fungi</taxon>
        <taxon>Dikarya</taxon>
        <taxon>Basidiomycota</taxon>
        <taxon>Agaricomycotina</taxon>
        <taxon>Agaricomycetes</taxon>
        <taxon>Agaricomycetidae</taxon>
        <taxon>Agaricales</taxon>
        <taxon>Marasmiineae</taxon>
        <taxon>Marasmiaceae</taxon>
        <taxon>Moniliophthora</taxon>
    </lineage>
</organism>
<evidence type="ECO:0000256" key="7">
    <source>
        <dbReference type="ARBA" id="ARBA00023295"/>
    </source>
</evidence>
<comment type="catalytic activity">
    <reaction evidence="1">
        <text>Random endo-hydrolysis of N-acetyl-beta-D-glucosaminide (1-&gt;4)-beta-linkages in chitin and chitodextrins.</text>
        <dbReference type="EC" id="3.2.1.14"/>
    </reaction>
</comment>
<dbReference type="GO" id="GO:0030246">
    <property type="term" value="F:carbohydrate binding"/>
    <property type="evidence" value="ECO:0007669"/>
    <property type="project" value="InterPro"/>
</dbReference>
<proteinExistence type="predicted"/>
<dbReference type="GO" id="GO:0005576">
    <property type="term" value="C:extracellular region"/>
    <property type="evidence" value="ECO:0007669"/>
    <property type="project" value="InterPro"/>
</dbReference>
<evidence type="ECO:0000256" key="6">
    <source>
        <dbReference type="ARBA" id="ARBA00023277"/>
    </source>
</evidence>
<dbReference type="GO" id="GO:0008061">
    <property type="term" value="F:chitin binding"/>
    <property type="evidence" value="ECO:0007669"/>
    <property type="project" value="UniProtKB-KW"/>
</dbReference>
<name>V2Y0B7_MONRO</name>
<dbReference type="InterPro" id="IPR050542">
    <property type="entry name" value="Glycosyl_Hydrlase18_Chitinase"/>
</dbReference>
<keyword evidence="5" id="KW-0146">Chitin degradation</keyword>
<keyword evidence="7 9" id="KW-0326">Glycosidase</keyword>
<dbReference type="Pfam" id="PF00704">
    <property type="entry name" value="Glyco_hydro_18"/>
    <property type="match status" value="1"/>
</dbReference>
<dbReference type="STRING" id="1381753.V2Y0B7"/>
<dbReference type="PROSITE" id="PS51910">
    <property type="entry name" value="GH18_2"/>
    <property type="match status" value="1"/>
</dbReference>
<dbReference type="InterPro" id="IPR056138">
    <property type="entry name" value="DUF7721"/>
</dbReference>
<feature type="compositionally biased region" description="Polar residues" evidence="10">
    <location>
        <begin position="605"/>
        <end position="616"/>
    </location>
</feature>